<comment type="subunit">
    <text evidence="9">Homodimer.</text>
</comment>
<dbReference type="PROSITE" id="PS51371">
    <property type="entry name" value="CBS"/>
    <property type="match status" value="2"/>
</dbReference>
<dbReference type="PANTHER" id="PTHR43773:SF1">
    <property type="entry name" value="MAGNESIUM TRANSPORTER MGTE"/>
    <property type="match status" value="1"/>
</dbReference>
<gene>
    <name evidence="11" type="ORF">tloyanaT_06440</name>
</gene>
<keyword evidence="12" id="KW-1185">Reference proteome</keyword>
<dbReference type="PANTHER" id="PTHR43773">
    <property type="entry name" value="MAGNESIUM TRANSPORTER MGTE"/>
    <property type="match status" value="1"/>
</dbReference>
<feature type="transmembrane region" description="Helical" evidence="9">
    <location>
        <begin position="428"/>
        <end position="451"/>
    </location>
</feature>
<name>A0ABQ6HC99_9GAMM</name>
<dbReference type="EMBL" id="BSSV01000001">
    <property type="protein sequence ID" value="GLX84392.1"/>
    <property type="molecule type" value="Genomic_DNA"/>
</dbReference>
<evidence type="ECO:0000256" key="3">
    <source>
        <dbReference type="ARBA" id="ARBA00022448"/>
    </source>
</evidence>
<dbReference type="SUPFAM" id="SSF54631">
    <property type="entry name" value="CBS-domain pair"/>
    <property type="match status" value="1"/>
</dbReference>
<evidence type="ECO:0000256" key="7">
    <source>
        <dbReference type="ARBA" id="ARBA00023136"/>
    </source>
</evidence>
<sequence>MPEILEQEDNQLRLQQINAAIDSGMFVYVRNLFQEMPAYDLALMLESSTAKTRLALWQLIDPDMHGEVLEELNEEVRKTILKSMAPEKVAAVAEGMDVDDIAEVLRTLPDSVYQQVINTMDSQDRARVEQALSYEEDTAGGIMNTDTITIRPDVTVDVVLRYLRLKGTLPESTDSFYVVDRNDLFIGSVSLSTIVTARPEVIISTLIEDDITAVKADMPETDVAQLFEKYDWFSAPVVDDDGRLLGRITIDDVIDIIREEAEHSMMSMAGLDDEADTFAPVVKSTQQRSIWLAVNLVTALMAVAVSAMFEGILSQLAILAILNTLVPSMGGVAGNQTLTLVIRGIALGHIGESNSRIILYKELAVGFLNGLIWAIVIAGVVVVWKQDLTLGAVIAFAMMVNLTAAGASGVLIPIILKKMNIDPALAGSVILTTITDIVGIFAFLGTATWLLGV</sequence>
<keyword evidence="3 9" id="KW-0813">Transport</keyword>
<feature type="domain" description="CBS" evidence="10">
    <location>
        <begin position="143"/>
        <end position="205"/>
    </location>
</feature>
<reference evidence="11 12" key="1">
    <citation type="submission" date="2023-03" db="EMBL/GenBank/DDBJ databases">
        <title>Thalassotalea loyana LMG 22536T draft genome sequence.</title>
        <authorList>
            <person name="Sawabe T."/>
        </authorList>
    </citation>
    <scope>NUCLEOTIDE SEQUENCE [LARGE SCALE GENOMIC DNA]</scope>
    <source>
        <strain evidence="11 12">LMG 22536</strain>
    </source>
</reference>
<dbReference type="Gene3D" id="3.10.580.10">
    <property type="entry name" value="CBS-domain"/>
    <property type="match status" value="1"/>
</dbReference>
<keyword evidence="4 9" id="KW-0812">Transmembrane</keyword>
<dbReference type="InterPro" id="IPR006667">
    <property type="entry name" value="SLC41_membr_dom"/>
</dbReference>
<dbReference type="Pfam" id="PF03448">
    <property type="entry name" value="MgtE_N"/>
    <property type="match status" value="1"/>
</dbReference>
<dbReference type="Pfam" id="PF00571">
    <property type="entry name" value="CBS"/>
    <property type="match status" value="2"/>
</dbReference>
<evidence type="ECO:0000256" key="6">
    <source>
        <dbReference type="ARBA" id="ARBA00022989"/>
    </source>
</evidence>
<dbReference type="InterPro" id="IPR006669">
    <property type="entry name" value="MgtE_transporter"/>
</dbReference>
<comment type="caution">
    <text evidence="11">The sequence shown here is derived from an EMBL/GenBank/DDBJ whole genome shotgun (WGS) entry which is preliminary data.</text>
</comment>
<evidence type="ECO:0000313" key="12">
    <source>
        <dbReference type="Proteomes" id="UP001157134"/>
    </source>
</evidence>
<dbReference type="Pfam" id="PF01769">
    <property type="entry name" value="MgtE"/>
    <property type="match status" value="1"/>
</dbReference>
<comment type="similarity">
    <text evidence="2 9">Belongs to the SLC41A transporter family.</text>
</comment>
<dbReference type="SMART" id="SM00924">
    <property type="entry name" value="MgtE_N"/>
    <property type="match status" value="1"/>
</dbReference>
<dbReference type="NCBIfam" id="TIGR00400">
    <property type="entry name" value="mgtE"/>
    <property type="match status" value="1"/>
</dbReference>
<feature type="domain" description="CBS" evidence="10">
    <location>
        <begin position="206"/>
        <end position="265"/>
    </location>
</feature>
<dbReference type="Gene3D" id="1.25.60.10">
    <property type="entry name" value="MgtE N-terminal domain-like"/>
    <property type="match status" value="1"/>
</dbReference>
<feature type="transmembrane region" description="Helical" evidence="9">
    <location>
        <begin position="363"/>
        <end position="384"/>
    </location>
</feature>
<dbReference type="SMART" id="SM00116">
    <property type="entry name" value="CBS"/>
    <property type="match status" value="2"/>
</dbReference>
<evidence type="ECO:0000256" key="4">
    <source>
        <dbReference type="ARBA" id="ARBA00022692"/>
    </source>
</evidence>
<dbReference type="Proteomes" id="UP001157134">
    <property type="component" value="Unassembled WGS sequence"/>
</dbReference>
<keyword evidence="9" id="KW-0479">Metal-binding</keyword>
<organism evidence="11 12">
    <name type="scientific">Thalassotalea loyana</name>
    <dbReference type="NCBI Taxonomy" id="280483"/>
    <lineage>
        <taxon>Bacteria</taxon>
        <taxon>Pseudomonadati</taxon>
        <taxon>Pseudomonadota</taxon>
        <taxon>Gammaproteobacteria</taxon>
        <taxon>Alteromonadales</taxon>
        <taxon>Colwelliaceae</taxon>
        <taxon>Thalassotalea</taxon>
    </lineage>
</organism>
<evidence type="ECO:0000256" key="8">
    <source>
        <dbReference type="PROSITE-ProRule" id="PRU00703"/>
    </source>
</evidence>
<dbReference type="SUPFAM" id="SSF161093">
    <property type="entry name" value="MgtE membrane domain-like"/>
    <property type="match status" value="1"/>
</dbReference>
<accession>A0ABQ6HC99</accession>
<dbReference type="InterPro" id="IPR046342">
    <property type="entry name" value="CBS_dom_sf"/>
</dbReference>
<dbReference type="SUPFAM" id="SSF158791">
    <property type="entry name" value="MgtE N-terminal domain-like"/>
    <property type="match status" value="1"/>
</dbReference>
<comment type="function">
    <text evidence="9">Acts as a magnesium transporter.</text>
</comment>
<keyword evidence="9" id="KW-1003">Cell membrane</keyword>
<dbReference type="Gene3D" id="1.10.357.20">
    <property type="entry name" value="SLC41 divalent cation transporters, integral membrane domain"/>
    <property type="match status" value="1"/>
</dbReference>
<keyword evidence="8" id="KW-0129">CBS domain</keyword>
<evidence type="ECO:0000256" key="5">
    <source>
        <dbReference type="ARBA" id="ARBA00022842"/>
    </source>
</evidence>
<evidence type="ECO:0000256" key="2">
    <source>
        <dbReference type="ARBA" id="ARBA00009749"/>
    </source>
</evidence>
<proteinExistence type="inferred from homology"/>
<keyword evidence="5 9" id="KW-0460">Magnesium</keyword>
<evidence type="ECO:0000256" key="9">
    <source>
        <dbReference type="RuleBase" id="RU362011"/>
    </source>
</evidence>
<dbReference type="InterPro" id="IPR000644">
    <property type="entry name" value="CBS_dom"/>
</dbReference>
<feature type="transmembrane region" description="Helical" evidence="9">
    <location>
        <begin position="290"/>
        <end position="309"/>
    </location>
</feature>
<dbReference type="InterPro" id="IPR006668">
    <property type="entry name" value="Mg_transptr_MgtE_intracell_dom"/>
</dbReference>
<feature type="transmembrane region" description="Helical" evidence="9">
    <location>
        <begin position="390"/>
        <end position="416"/>
    </location>
</feature>
<comment type="subcellular location">
    <subcellularLocation>
        <location evidence="9">Cell membrane</location>
        <topology evidence="9">Multi-pass membrane protein</topology>
    </subcellularLocation>
    <subcellularLocation>
        <location evidence="1">Membrane</location>
        <topology evidence="1">Multi-pass membrane protein</topology>
    </subcellularLocation>
</comment>
<evidence type="ECO:0000259" key="10">
    <source>
        <dbReference type="PROSITE" id="PS51371"/>
    </source>
</evidence>
<evidence type="ECO:0000313" key="11">
    <source>
        <dbReference type="EMBL" id="GLX84392.1"/>
    </source>
</evidence>
<evidence type="ECO:0000256" key="1">
    <source>
        <dbReference type="ARBA" id="ARBA00004141"/>
    </source>
</evidence>
<keyword evidence="6 9" id="KW-1133">Transmembrane helix</keyword>
<dbReference type="InterPro" id="IPR038076">
    <property type="entry name" value="MgtE_N_sf"/>
</dbReference>
<dbReference type="CDD" id="cd04606">
    <property type="entry name" value="CBS_pair_Mg_transporter"/>
    <property type="match status" value="1"/>
</dbReference>
<dbReference type="RefSeq" id="WP_284295952.1">
    <property type="nucleotide sequence ID" value="NZ_BSSV01000001.1"/>
</dbReference>
<keyword evidence="7 9" id="KW-0472">Membrane</keyword>
<feature type="transmembrane region" description="Helical" evidence="9">
    <location>
        <begin position="315"/>
        <end position="342"/>
    </location>
</feature>
<protein>
    <recommendedName>
        <fullName evidence="9">Magnesium transporter MgtE</fullName>
    </recommendedName>
</protein>
<dbReference type="InterPro" id="IPR036739">
    <property type="entry name" value="SLC41_membr_dom_sf"/>
</dbReference>